<gene>
    <name evidence="1" type="ORF">H4BulkLitter22329_000005</name>
</gene>
<dbReference type="EMBL" id="MN033940">
    <property type="protein sequence ID" value="QDH88223.1"/>
    <property type="molecule type" value="Genomic_RNA"/>
</dbReference>
<proteinExistence type="predicted"/>
<protein>
    <submittedName>
        <fullName evidence="1">Uncharacterized protein</fullName>
    </submittedName>
</protein>
<accession>A0A514D3M9</accession>
<evidence type="ECO:0000313" key="1">
    <source>
        <dbReference type="EMBL" id="QDH88223.1"/>
    </source>
</evidence>
<sequence>MTMFDSKYKLTNSELELVNECLDVFEASGLTGLLNHMHWTDHGKWVFPRDEVLHAIAQSTLYDVYDETGVKFLPQETLVNLFRVCLGIVVDQ</sequence>
<organism evidence="1">
    <name type="scientific">Leviviridae sp</name>
    <dbReference type="NCBI Taxonomy" id="2027243"/>
    <lineage>
        <taxon>Viruses</taxon>
        <taxon>Riboviria</taxon>
        <taxon>Orthornavirae</taxon>
        <taxon>Lenarviricota</taxon>
        <taxon>Leviviricetes</taxon>
        <taxon>Norzivirales</taxon>
        <taxon>Fiersviridae</taxon>
    </lineage>
</organism>
<name>A0A514D3M9_9VIRU</name>
<reference evidence="1" key="1">
    <citation type="submission" date="2019-05" db="EMBL/GenBank/DDBJ databases">
        <title>Metatranscriptomic reconstruction reveals RNA viruses with the potential to shape carbon cycling in soil.</title>
        <authorList>
            <person name="Starr E.P."/>
            <person name="Nuccio E."/>
            <person name="Pett-Ridge J."/>
            <person name="Banfield J.F."/>
            <person name="Firestone M.K."/>
        </authorList>
    </citation>
    <scope>NUCLEOTIDE SEQUENCE</scope>
    <source>
        <strain evidence="1">H4_Bulk_Litter_22_scaffold_329</strain>
    </source>
</reference>